<dbReference type="PANTHER" id="PTHR42686">
    <property type="entry name" value="GH17980P-RELATED"/>
    <property type="match status" value="1"/>
</dbReference>
<dbReference type="SUPFAM" id="SSF51430">
    <property type="entry name" value="NAD(P)-linked oxidoreductase"/>
    <property type="match status" value="1"/>
</dbReference>
<dbReference type="Gene3D" id="3.20.20.100">
    <property type="entry name" value="NADP-dependent oxidoreductase domain"/>
    <property type="match status" value="1"/>
</dbReference>
<dbReference type="Proteomes" id="UP001179363">
    <property type="component" value="Unassembled WGS sequence"/>
</dbReference>
<dbReference type="RefSeq" id="WP_236134005.1">
    <property type="nucleotide sequence ID" value="NZ_JAKGTH010000008.1"/>
</dbReference>
<comment type="caution">
    <text evidence="2">The sequence shown here is derived from an EMBL/GenBank/DDBJ whole genome shotgun (WGS) entry which is preliminary data.</text>
</comment>
<organism evidence="2 3">
    <name type="scientific">Gillisia lutea</name>
    <dbReference type="NCBI Taxonomy" id="2909668"/>
    <lineage>
        <taxon>Bacteria</taxon>
        <taxon>Pseudomonadati</taxon>
        <taxon>Bacteroidota</taxon>
        <taxon>Flavobacteriia</taxon>
        <taxon>Flavobacteriales</taxon>
        <taxon>Flavobacteriaceae</taxon>
        <taxon>Gillisia</taxon>
    </lineage>
</organism>
<evidence type="ECO:0000313" key="3">
    <source>
        <dbReference type="Proteomes" id="UP001179363"/>
    </source>
</evidence>
<dbReference type="InterPro" id="IPR023210">
    <property type="entry name" value="NADP_OxRdtase_dom"/>
</dbReference>
<accession>A0ABS9EG55</accession>
<evidence type="ECO:0000259" key="1">
    <source>
        <dbReference type="Pfam" id="PF00248"/>
    </source>
</evidence>
<dbReference type="InterPro" id="IPR020471">
    <property type="entry name" value="AKR"/>
</dbReference>
<dbReference type="InterPro" id="IPR036812">
    <property type="entry name" value="NAD(P)_OxRdtase_dom_sf"/>
</dbReference>
<name>A0ABS9EG55_9FLAO</name>
<dbReference type="Pfam" id="PF00248">
    <property type="entry name" value="Aldo_ket_red"/>
    <property type="match status" value="1"/>
</dbReference>
<feature type="domain" description="NADP-dependent oxidoreductase" evidence="1">
    <location>
        <begin position="12"/>
        <end position="317"/>
    </location>
</feature>
<reference evidence="2" key="1">
    <citation type="submission" date="2022-01" db="EMBL/GenBank/DDBJ databases">
        <title>Gillisia lutea sp. nov., isolated from marine plastic residues from the Malvarosa beach (Valencia, Spain).</title>
        <authorList>
            <person name="Vidal-Verdu A."/>
            <person name="Molina-Menor E."/>
            <person name="Satari L."/>
            <person name="Pascual J."/>
            <person name="Pereto J."/>
            <person name="Porcar M."/>
        </authorList>
    </citation>
    <scope>NUCLEOTIDE SEQUENCE</scope>
    <source>
        <strain evidence="2">M10.2A</strain>
    </source>
</reference>
<protein>
    <submittedName>
        <fullName evidence="2">Aldo/keto reductase</fullName>
    </submittedName>
</protein>
<dbReference type="PANTHER" id="PTHR42686:SF1">
    <property type="entry name" value="GH17980P-RELATED"/>
    <property type="match status" value="1"/>
</dbReference>
<sequence length="329" mass="36979">MSNKKLKLKNDLALGGVAMGNGFEVVSDKRAQQTLETAWDSGIRHFDTSPWYGLGLSERRFGHFLHNKNREDYVLSTKVGRLFTATNNIPKTQWVKPSPFDYKYDYSASGVRRSIEDSLQRMGVESIDYVFIHDLSPDNDDLGEDWKSYFDTAAKGAMPELSKMRDEGLIKGWGLGVNTIDPILKTIEVADPDLFLSAIQYSMVKHKDSIDRLFPVIEKHEIPLIVAAPFNAGLLAGQGRFNYQGQMPAEIKERYQEIKNIAEAHKVDLSKASMQFSAAPDCVDTLLTGASRPSQVKENVNFKEVQIPTDFWAELKSEGLIDKRAAEPK</sequence>
<proteinExistence type="predicted"/>
<gene>
    <name evidence="2" type="ORF">L1I30_09305</name>
</gene>
<evidence type="ECO:0000313" key="2">
    <source>
        <dbReference type="EMBL" id="MCF4101862.1"/>
    </source>
</evidence>
<keyword evidence="3" id="KW-1185">Reference proteome</keyword>
<dbReference type="EMBL" id="JAKGTH010000008">
    <property type="protein sequence ID" value="MCF4101862.1"/>
    <property type="molecule type" value="Genomic_DNA"/>
</dbReference>
<dbReference type="CDD" id="cd19152">
    <property type="entry name" value="AKR_AKR15A"/>
    <property type="match status" value="1"/>
</dbReference>